<evidence type="ECO:0000259" key="2">
    <source>
        <dbReference type="Pfam" id="PF13304"/>
    </source>
</evidence>
<dbReference type="GO" id="GO:0016887">
    <property type="term" value="F:ATP hydrolysis activity"/>
    <property type="evidence" value="ECO:0007669"/>
    <property type="project" value="InterPro"/>
</dbReference>
<protein>
    <submittedName>
        <fullName evidence="3">AAA domain-containing protein, putative AbiEii toxin, Type IV TA system</fullName>
    </submittedName>
</protein>
<dbReference type="Gene3D" id="3.20.20.140">
    <property type="entry name" value="Metal-dependent hydrolases"/>
    <property type="match status" value="1"/>
</dbReference>
<dbReference type="OrthoDB" id="9791620at2"/>
<dbReference type="InterPro" id="IPR054787">
    <property type="entry name" value="TrlF_ATPase"/>
</dbReference>
<feature type="coiled-coil region" evidence="1">
    <location>
        <begin position="618"/>
        <end position="645"/>
    </location>
</feature>
<dbReference type="EMBL" id="FOPM01000007">
    <property type="protein sequence ID" value="SFG66240.1"/>
    <property type="molecule type" value="Genomic_DNA"/>
</dbReference>
<organism evidence="3 4">
    <name type="scientific">Methylobacterium gossipiicola</name>
    <dbReference type="NCBI Taxonomy" id="582675"/>
    <lineage>
        <taxon>Bacteria</taxon>
        <taxon>Pseudomonadati</taxon>
        <taxon>Pseudomonadota</taxon>
        <taxon>Alphaproteobacteria</taxon>
        <taxon>Hyphomicrobiales</taxon>
        <taxon>Methylobacteriaceae</taxon>
        <taxon>Methylobacterium</taxon>
    </lineage>
</organism>
<gene>
    <name evidence="3" type="ORF">SAMN05192565_107226</name>
</gene>
<dbReference type="RefSeq" id="WP_091970827.1">
    <property type="nucleotide sequence ID" value="NZ_FOPM01000007.1"/>
</dbReference>
<sequence length="954" mass="104190">MPAPIGYHPGAVWVKLDFQCHTPRDRGWIGSPGLAGGTPELEAERHAWADTFVSEAVRRGLGAVAVTDHHDIAFLPYVIAAAGRLGPAAKLTVFPGIEITCSDNVQCLAIFEPGTEPADWRRLLSRLDAVAETALDAPHTDQIRHCGLTVEALFSIVAADGSLSTRIMLVPHFSKEGAHKSLNAEGFAPRFAELPCDGVYIECPHGDLDAGTLDKVQGRTEEWGRRRRAILATGDNRNASWERLGVHDCWARLGEPTVEALRQAFLADGARITHVPPQLPANRVVKIEIRSSITGPDTLVILVNEGFTALIGGRGSGKSAVLEFLRFGLGKSELDIGQEEAPGRKARARERTLIEETLLGGWVAIELDRGGLRERWLRTGDAPATIAVGTLAGDEIITVADAQRRFPARAFHQKELSTTMVDPVAAAEHITGIAAAEVIEERRRLDAEITAVKRDVTSALQDVAAHWQAELELQRARGHSADIRRRLDAVRNRMEQGGVREADFDIIREAPRYARAQNYLDDVEKRIVDDDERIRLSLESILIVDRNRHAEALAFPPIAALDARVGTVRADVVARLHGILQELRNLTDIHAGERDAFNALREAFEVDYAAAKERQAAHGALIKEAEALAKQAAEAESQVSKCVDRFNLTRAAPAGLLDARERLQALIEGRRSLLARASDEVAIKSGGTLLARVSRDRKPVECVQSLCTWMEGSMIRQSDRACLDWVADTCREDSRGWSNLCDAVLGVYRAKIMAGSPQEPGPDAIATLKDLVFGGAGITDNQAGRLYTRLTDQTVEVMLSAVPRDSIALTYVSGRQKIAFSRASPGQQASALLELLLRQEAGTLIIDQPEDDLDNRVIMRIVEGIRTSKSARQIIFATHNANLVVNGDADKVVTMVSTIAEDRQPEGTVHVRVEVDGAIETPDVRRAVTRIMEGGLEAFDLRARKYGVEGAQRS</sequence>
<evidence type="ECO:0000256" key="1">
    <source>
        <dbReference type="SAM" id="Coils"/>
    </source>
</evidence>
<proteinExistence type="predicted"/>
<dbReference type="Gene3D" id="3.40.50.300">
    <property type="entry name" value="P-loop containing nucleotide triphosphate hydrolases"/>
    <property type="match status" value="2"/>
</dbReference>
<accession>A0A1I2TMU8</accession>
<name>A0A1I2TMU8_9HYPH</name>
<keyword evidence="4" id="KW-1185">Reference proteome</keyword>
<evidence type="ECO:0000313" key="3">
    <source>
        <dbReference type="EMBL" id="SFG66240.1"/>
    </source>
</evidence>
<dbReference type="AlphaFoldDB" id="A0A1I2TMU8"/>
<keyword evidence="1" id="KW-0175">Coiled coil</keyword>
<feature type="domain" description="ATPase AAA-type core" evidence="2">
    <location>
        <begin position="765"/>
        <end position="884"/>
    </location>
</feature>
<dbReference type="SUPFAM" id="SSF89550">
    <property type="entry name" value="PHP domain-like"/>
    <property type="match status" value="1"/>
</dbReference>
<dbReference type="SUPFAM" id="SSF52540">
    <property type="entry name" value="P-loop containing nucleoside triphosphate hydrolases"/>
    <property type="match status" value="1"/>
</dbReference>
<dbReference type="GO" id="GO:0005524">
    <property type="term" value="F:ATP binding"/>
    <property type="evidence" value="ECO:0007669"/>
    <property type="project" value="InterPro"/>
</dbReference>
<dbReference type="InterPro" id="IPR027417">
    <property type="entry name" value="P-loop_NTPase"/>
</dbReference>
<dbReference type="InterPro" id="IPR003959">
    <property type="entry name" value="ATPase_AAA_core"/>
</dbReference>
<dbReference type="Pfam" id="PF13304">
    <property type="entry name" value="AAA_21"/>
    <property type="match status" value="1"/>
</dbReference>
<dbReference type="InterPro" id="IPR016195">
    <property type="entry name" value="Pol/histidinol_Pase-like"/>
</dbReference>
<dbReference type="Proteomes" id="UP000199229">
    <property type="component" value="Unassembled WGS sequence"/>
</dbReference>
<reference evidence="4" key="1">
    <citation type="submission" date="2016-10" db="EMBL/GenBank/DDBJ databases">
        <authorList>
            <person name="Varghese N."/>
            <person name="Submissions S."/>
        </authorList>
    </citation>
    <scope>NUCLEOTIDE SEQUENCE [LARGE SCALE GENOMIC DNA]</scope>
    <source>
        <strain evidence="4">Gh-105</strain>
    </source>
</reference>
<dbReference type="NCBIfam" id="NF045780">
    <property type="entry name" value="TrlF_fam_ATP"/>
    <property type="match status" value="1"/>
</dbReference>
<evidence type="ECO:0000313" key="4">
    <source>
        <dbReference type="Proteomes" id="UP000199229"/>
    </source>
</evidence>
<dbReference type="STRING" id="582675.SAMN05192565_107226"/>